<dbReference type="HOGENOM" id="CLU_205649_0_0_5"/>
<name>K8PI57_9BRAD</name>
<comment type="caution">
    <text evidence="1">The sequence shown here is derived from an EMBL/GenBank/DDBJ whole genome shotgun (WGS) entry which is preliminary data.</text>
</comment>
<reference evidence="1 2" key="1">
    <citation type="submission" date="2012-04" db="EMBL/GenBank/DDBJ databases">
        <title>The Genome Sequence of Afipia broomeae ATCC 49717.</title>
        <authorList>
            <consortium name="The Broad Institute Genome Sequencing Platform"/>
            <person name="Earl A."/>
            <person name="Ward D."/>
            <person name="Feldgarden M."/>
            <person name="Gevers D."/>
            <person name="Huys G."/>
            <person name="Walker B."/>
            <person name="Young S.K."/>
            <person name="Zeng Q."/>
            <person name="Gargeya S."/>
            <person name="Fitzgerald M."/>
            <person name="Haas B."/>
            <person name="Abouelleil A."/>
            <person name="Alvarado L."/>
            <person name="Arachchi H.M."/>
            <person name="Berlin A."/>
            <person name="Chapman S.B."/>
            <person name="Goldberg J."/>
            <person name="Griggs A."/>
            <person name="Gujja S."/>
            <person name="Hansen M."/>
            <person name="Howarth C."/>
            <person name="Imamovic A."/>
            <person name="Larimer J."/>
            <person name="McCowen C."/>
            <person name="Montmayeur A."/>
            <person name="Murphy C."/>
            <person name="Neiman D."/>
            <person name="Pearson M."/>
            <person name="Priest M."/>
            <person name="Roberts A."/>
            <person name="Saif S."/>
            <person name="Shea T."/>
            <person name="Sisk P."/>
            <person name="Sykes S."/>
            <person name="Wortman J."/>
            <person name="Nusbaum C."/>
            <person name="Birren B."/>
        </authorList>
    </citation>
    <scope>NUCLEOTIDE SEQUENCE [LARGE SCALE GENOMIC DNA]</scope>
    <source>
        <strain evidence="1 2">ATCC 49717</strain>
    </source>
</reference>
<organism evidence="1 2">
    <name type="scientific">Afipia broomeae ATCC 49717</name>
    <dbReference type="NCBI Taxonomy" id="883078"/>
    <lineage>
        <taxon>Bacteria</taxon>
        <taxon>Pseudomonadati</taxon>
        <taxon>Pseudomonadota</taxon>
        <taxon>Alphaproteobacteria</taxon>
        <taxon>Hyphomicrobiales</taxon>
        <taxon>Nitrobacteraceae</taxon>
        <taxon>Afipia</taxon>
    </lineage>
</organism>
<evidence type="ECO:0000313" key="2">
    <source>
        <dbReference type="Proteomes" id="UP000001096"/>
    </source>
</evidence>
<evidence type="ECO:0000313" key="1">
    <source>
        <dbReference type="EMBL" id="EKS38053.1"/>
    </source>
</evidence>
<dbReference type="PATRIC" id="fig|883078.3.peg.1942"/>
<gene>
    <name evidence="1" type="ORF">HMPREF9695_01893</name>
</gene>
<keyword evidence="2" id="KW-1185">Reference proteome</keyword>
<dbReference type="Proteomes" id="UP000001096">
    <property type="component" value="Unassembled WGS sequence"/>
</dbReference>
<dbReference type="EMBL" id="AGWX01000003">
    <property type="protein sequence ID" value="EKS38053.1"/>
    <property type="molecule type" value="Genomic_DNA"/>
</dbReference>
<protein>
    <submittedName>
        <fullName evidence="1">Uncharacterized protein</fullName>
    </submittedName>
</protein>
<sequence length="66" mass="7414">MSDYSALSLSELEDRIAIVRDNIRQLIEQAAAVSGGQNEERNADRIAQQTEELEALVKERDGRKRG</sequence>
<proteinExistence type="predicted"/>
<dbReference type="AlphaFoldDB" id="K8PI57"/>
<dbReference type="RefSeq" id="WP_006020613.1">
    <property type="nucleotide sequence ID" value="NZ_KB375282.1"/>
</dbReference>
<dbReference type="eggNOG" id="ENOG50302XX">
    <property type="taxonomic scope" value="Bacteria"/>
</dbReference>
<accession>K8PI57</accession>